<dbReference type="InterPro" id="IPR036514">
    <property type="entry name" value="SGNH_hydro_sf"/>
</dbReference>
<sequence length="259" mass="27986">MCGAGGECSRLVSTHLPLEEATVKLICIGDSITRGQVSADYVTMLRARLPEAAVLNSGVNYELSAQTLDRLDDVIRQDPDVVTVLIGTNDANFTLSPRLARTLRKRWGLTAAPDVEGYAANLTAIARRLQDETMARVGLLSLPVIGEELGSEPVRRAAEYSAIVREVAAEQGVSYLPLNERMTAYLEERGRTPGTRYRPEGRLAQTAAIQHLLLGRGLDAISRSRGLQLTTDTVHLNGRGAAMVADLVEAFAARSIAPH</sequence>
<dbReference type="InterPro" id="IPR013830">
    <property type="entry name" value="SGNH_hydro"/>
</dbReference>
<keyword evidence="2" id="KW-0378">Hydrolase</keyword>
<reference evidence="2 3" key="1">
    <citation type="submission" date="2019-05" db="EMBL/GenBank/DDBJ databases">
        <title>Draft genome sequence of Nonomuraea zeae DSM 100528.</title>
        <authorList>
            <person name="Saricaoglu S."/>
            <person name="Isik K."/>
        </authorList>
    </citation>
    <scope>NUCLEOTIDE SEQUENCE [LARGE SCALE GENOMIC DNA]</scope>
    <source>
        <strain evidence="2 3">DSM 100528</strain>
    </source>
</reference>
<dbReference type="Gene3D" id="3.40.50.1110">
    <property type="entry name" value="SGNH hydrolase"/>
    <property type="match status" value="1"/>
</dbReference>
<dbReference type="EMBL" id="VCKX01000093">
    <property type="protein sequence ID" value="TMR30844.1"/>
    <property type="molecule type" value="Genomic_DNA"/>
</dbReference>
<dbReference type="Pfam" id="PF13472">
    <property type="entry name" value="Lipase_GDSL_2"/>
    <property type="match status" value="1"/>
</dbReference>
<name>A0A5S4GEB8_9ACTN</name>
<dbReference type="InterPro" id="IPR051532">
    <property type="entry name" value="Ester_Hydrolysis_Enzymes"/>
</dbReference>
<accession>A0A5S4GEB8</accession>
<evidence type="ECO:0000313" key="3">
    <source>
        <dbReference type="Proteomes" id="UP000306628"/>
    </source>
</evidence>
<gene>
    <name evidence="2" type="ORF">ETD85_27720</name>
</gene>
<dbReference type="SUPFAM" id="SSF52266">
    <property type="entry name" value="SGNH hydrolase"/>
    <property type="match status" value="1"/>
</dbReference>
<protein>
    <submittedName>
        <fullName evidence="2">SGNH/GDSL hydrolase family protein</fullName>
    </submittedName>
</protein>
<dbReference type="PANTHER" id="PTHR30383">
    <property type="entry name" value="THIOESTERASE 1/PROTEASE 1/LYSOPHOSPHOLIPASE L1"/>
    <property type="match status" value="1"/>
</dbReference>
<evidence type="ECO:0000259" key="1">
    <source>
        <dbReference type="Pfam" id="PF13472"/>
    </source>
</evidence>
<organism evidence="2 3">
    <name type="scientific">Nonomuraea zeae</name>
    <dbReference type="NCBI Taxonomy" id="1642303"/>
    <lineage>
        <taxon>Bacteria</taxon>
        <taxon>Bacillati</taxon>
        <taxon>Actinomycetota</taxon>
        <taxon>Actinomycetes</taxon>
        <taxon>Streptosporangiales</taxon>
        <taxon>Streptosporangiaceae</taxon>
        <taxon>Nonomuraea</taxon>
    </lineage>
</organism>
<comment type="caution">
    <text evidence="2">The sequence shown here is derived from an EMBL/GenBank/DDBJ whole genome shotgun (WGS) entry which is preliminary data.</text>
</comment>
<dbReference type="Proteomes" id="UP000306628">
    <property type="component" value="Unassembled WGS sequence"/>
</dbReference>
<keyword evidence="3" id="KW-1185">Reference proteome</keyword>
<feature type="domain" description="SGNH hydrolase-type esterase" evidence="1">
    <location>
        <begin position="27"/>
        <end position="184"/>
    </location>
</feature>
<dbReference type="AlphaFoldDB" id="A0A5S4GEB8"/>
<dbReference type="PANTHER" id="PTHR30383:SF5">
    <property type="entry name" value="SGNH HYDROLASE-TYPE ESTERASE DOMAIN-CONTAINING PROTEIN"/>
    <property type="match status" value="1"/>
</dbReference>
<dbReference type="OrthoDB" id="9794725at2"/>
<evidence type="ECO:0000313" key="2">
    <source>
        <dbReference type="EMBL" id="TMR30844.1"/>
    </source>
</evidence>
<proteinExistence type="predicted"/>
<dbReference type="GO" id="GO:0004622">
    <property type="term" value="F:phosphatidylcholine lysophospholipase activity"/>
    <property type="evidence" value="ECO:0007669"/>
    <property type="project" value="TreeGrafter"/>
</dbReference>